<evidence type="ECO:0000313" key="2">
    <source>
        <dbReference type="Proteomes" id="UP000789920"/>
    </source>
</evidence>
<dbReference type="Proteomes" id="UP000789920">
    <property type="component" value="Unassembled WGS sequence"/>
</dbReference>
<feature type="non-terminal residue" evidence="1">
    <location>
        <position position="1"/>
    </location>
</feature>
<feature type="non-terminal residue" evidence="1">
    <location>
        <position position="87"/>
    </location>
</feature>
<accession>A0ACA9SUN3</accession>
<protein>
    <submittedName>
        <fullName evidence="1">18338_t:CDS:1</fullName>
    </submittedName>
</protein>
<organism evidence="1 2">
    <name type="scientific">Racocetra persica</name>
    <dbReference type="NCBI Taxonomy" id="160502"/>
    <lineage>
        <taxon>Eukaryota</taxon>
        <taxon>Fungi</taxon>
        <taxon>Fungi incertae sedis</taxon>
        <taxon>Mucoromycota</taxon>
        <taxon>Glomeromycotina</taxon>
        <taxon>Glomeromycetes</taxon>
        <taxon>Diversisporales</taxon>
        <taxon>Gigasporaceae</taxon>
        <taxon>Racocetra</taxon>
    </lineage>
</organism>
<evidence type="ECO:0000313" key="1">
    <source>
        <dbReference type="EMBL" id="CAG8847768.1"/>
    </source>
</evidence>
<reference evidence="1" key="1">
    <citation type="submission" date="2021-06" db="EMBL/GenBank/DDBJ databases">
        <authorList>
            <person name="Kallberg Y."/>
            <person name="Tangrot J."/>
            <person name="Rosling A."/>
        </authorList>
    </citation>
    <scope>NUCLEOTIDE SEQUENCE</scope>
    <source>
        <strain evidence="1">MA461A</strain>
    </source>
</reference>
<proteinExistence type="predicted"/>
<gene>
    <name evidence="1" type="ORF">RPERSI_LOCUS34797</name>
</gene>
<keyword evidence="2" id="KW-1185">Reference proteome</keyword>
<dbReference type="EMBL" id="CAJVQC010157519">
    <property type="protein sequence ID" value="CAG8847768.1"/>
    <property type="molecule type" value="Genomic_DNA"/>
</dbReference>
<sequence length="87" mass="10253">VDIADQQRLYFLFQLRTCRNWFPLFFWLRDTSIVNAHIIYTNSNSNNTQNSLNSDEFCTYLVWELIQASVSQVPSTRNSQYSITNPP</sequence>
<comment type="caution">
    <text evidence="1">The sequence shown here is derived from an EMBL/GenBank/DDBJ whole genome shotgun (WGS) entry which is preliminary data.</text>
</comment>
<name>A0ACA9SUN3_9GLOM</name>